<dbReference type="OrthoDB" id="2648653at2"/>
<dbReference type="Proteomes" id="UP000558113">
    <property type="component" value="Unassembled WGS sequence"/>
</dbReference>
<organism evidence="5 6">
    <name type="scientific">Paenibacillus sacheonensis</name>
    <dbReference type="NCBI Taxonomy" id="742054"/>
    <lineage>
        <taxon>Bacteria</taxon>
        <taxon>Bacillati</taxon>
        <taxon>Bacillota</taxon>
        <taxon>Bacilli</taxon>
        <taxon>Bacillales</taxon>
        <taxon>Paenibacillaceae</taxon>
        <taxon>Paenibacillus</taxon>
    </lineage>
</organism>
<dbReference type="Gene3D" id="1.10.10.60">
    <property type="entry name" value="Homeodomain-like"/>
    <property type="match status" value="2"/>
</dbReference>
<keyword evidence="6" id="KW-1185">Reference proteome</keyword>
<evidence type="ECO:0000259" key="4">
    <source>
        <dbReference type="PROSITE" id="PS01124"/>
    </source>
</evidence>
<dbReference type="RefSeq" id="WP_161693195.1">
    <property type="nucleotide sequence ID" value="NZ_JAAAMU010000001.1"/>
</dbReference>
<accession>A0A7X4YJ97</accession>
<dbReference type="PROSITE" id="PS01124">
    <property type="entry name" value="HTH_ARAC_FAMILY_2"/>
    <property type="match status" value="1"/>
</dbReference>
<comment type="caution">
    <text evidence="5">The sequence shown here is derived from an EMBL/GenBank/DDBJ whole genome shotgun (WGS) entry which is preliminary data.</text>
</comment>
<dbReference type="SUPFAM" id="SSF46689">
    <property type="entry name" value="Homeodomain-like"/>
    <property type="match status" value="2"/>
</dbReference>
<sequence length="145" mass="16750">MDKLMDLRAHRTKEDALAYLRAMAAILFKQKKDEQAQRTNKVIGQINHYLQSNLGKDLSLARLSEVVYLNPSYLSRLYKQHTGINLSEAIIELKMAKASELLLNPVYKIHEIGAMLGFENAGYFTRFFKKNVGMTPQEFRDLRNK</sequence>
<dbReference type="AlphaFoldDB" id="A0A7X4YJ97"/>
<keyword evidence="3" id="KW-0804">Transcription</keyword>
<dbReference type="GO" id="GO:0003700">
    <property type="term" value="F:DNA-binding transcription factor activity"/>
    <property type="evidence" value="ECO:0007669"/>
    <property type="project" value="InterPro"/>
</dbReference>
<dbReference type="InterPro" id="IPR018060">
    <property type="entry name" value="HTH_AraC"/>
</dbReference>
<name>A0A7X4YJ97_9BACL</name>
<evidence type="ECO:0000256" key="2">
    <source>
        <dbReference type="ARBA" id="ARBA00023125"/>
    </source>
</evidence>
<dbReference type="PRINTS" id="PR00032">
    <property type="entry name" value="HTHARAC"/>
</dbReference>
<reference evidence="5 6" key="1">
    <citation type="submission" date="2020-01" db="EMBL/GenBank/DDBJ databases">
        <title>Paenibacillus soybeanensis sp. nov. isolated from the nodules of soybean (Glycine max(L.) Merr).</title>
        <authorList>
            <person name="Wang H."/>
        </authorList>
    </citation>
    <scope>NUCLEOTIDE SEQUENCE [LARGE SCALE GENOMIC DNA]</scope>
    <source>
        <strain evidence="5 6">DSM 23054</strain>
    </source>
</reference>
<evidence type="ECO:0000256" key="3">
    <source>
        <dbReference type="ARBA" id="ARBA00023163"/>
    </source>
</evidence>
<proteinExistence type="predicted"/>
<protein>
    <submittedName>
        <fullName evidence="5">Helix-turn-helix domain-containing protein</fullName>
    </submittedName>
</protein>
<dbReference type="Pfam" id="PF12833">
    <property type="entry name" value="HTH_18"/>
    <property type="match status" value="1"/>
</dbReference>
<dbReference type="InterPro" id="IPR009057">
    <property type="entry name" value="Homeodomain-like_sf"/>
</dbReference>
<evidence type="ECO:0000256" key="1">
    <source>
        <dbReference type="ARBA" id="ARBA00023015"/>
    </source>
</evidence>
<dbReference type="InterPro" id="IPR020449">
    <property type="entry name" value="Tscrpt_reg_AraC-type_HTH"/>
</dbReference>
<feature type="domain" description="HTH araC/xylS-type" evidence="4">
    <location>
        <begin position="44"/>
        <end position="142"/>
    </location>
</feature>
<keyword evidence="2" id="KW-0238">DNA-binding</keyword>
<dbReference type="PANTHER" id="PTHR43280:SF28">
    <property type="entry name" value="HTH-TYPE TRANSCRIPTIONAL ACTIVATOR RHAS"/>
    <property type="match status" value="1"/>
</dbReference>
<keyword evidence="1" id="KW-0805">Transcription regulation</keyword>
<dbReference type="GO" id="GO:0043565">
    <property type="term" value="F:sequence-specific DNA binding"/>
    <property type="evidence" value="ECO:0007669"/>
    <property type="project" value="InterPro"/>
</dbReference>
<dbReference type="PROSITE" id="PS00041">
    <property type="entry name" value="HTH_ARAC_FAMILY_1"/>
    <property type="match status" value="1"/>
</dbReference>
<dbReference type="PANTHER" id="PTHR43280">
    <property type="entry name" value="ARAC-FAMILY TRANSCRIPTIONAL REGULATOR"/>
    <property type="match status" value="1"/>
</dbReference>
<evidence type="ECO:0000313" key="6">
    <source>
        <dbReference type="Proteomes" id="UP000558113"/>
    </source>
</evidence>
<gene>
    <name evidence="5" type="ORF">GT003_00225</name>
</gene>
<dbReference type="SMART" id="SM00342">
    <property type="entry name" value="HTH_ARAC"/>
    <property type="match status" value="1"/>
</dbReference>
<evidence type="ECO:0000313" key="5">
    <source>
        <dbReference type="EMBL" id="NBC67417.1"/>
    </source>
</evidence>
<dbReference type="InterPro" id="IPR018062">
    <property type="entry name" value="HTH_AraC-typ_CS"/>
</dbReference>
<dbReference type="EMBL" id="JAAAMU010000001">
    <property type="protein sequence ID" value="NBC67417.1"/>
    <property type="molecule type" value="Genomic_DNA"/>
</dbReference>